<dbReference type="EMBL" id="CAJVQB010023529">
    <property type="protein sequence ID" value="CAG8802109.1"/>
    <property type="molecule type" value="Genomic_DNA"/>
</dbReference>
<evidence type="ECO:0000313" key="2">
    <source>
        <dbReference type="Proteomes" id="UP000789901"/>
    </source>
</evidence>
<protein>
    <submittedName>
        <fullName evidence="1">18855_t:CDS:1</fullName>
    </submittedName>
</protein>
<reference evidence="1 2" key="1">
    <citation type="submission" date="2021-06" db="EMBL/GenBank/DDBJ databases">
        <authorList>
            <person name="Kallberg Y."/>
            <person name="Tangrot J."/>
            <person name="Rosling A."/>
        </authorList>
    </citation>
    <scope>NUCLEOTIDE SEQUENCE [LARGE SCALE GENOMIC DNA]</scope>
    <source>
        <strain evidence="1 2">120-4 pot B 10/14</strain>
    </source>
</reference>
<sequence length="42" mass="4821">AITKLHDSIEKKRTIVKKLSPSLHDSIEKKENNYEEAITKPS</sequence>
<name>A0ABN7VVY1_GIGMA</name>
<accession>A0ABN7VVY1</accession>
<evidence type="ECO:0000313" key="1">
    <source>
        <dbReference type="EMBL" id="CAG8802109.1"/>
    </source>
</evidence>
<organism evidence="1 2">
    <name type="scientific">Gigaspora margarita</name>
    <dbReference type="NCBI Taxonomy" id="4874"/>
    <lineage>
        <taxon>Eukaryota</taxon>
        <taxon>Fungi</taxon>
        <taxon>Fungi incertae sedis</taxon>
        <taxon>Mucoromycota</taxon>
        <taxon>Glomeromycotina</taxon>
        <taxon>Glomeromycetes</taxon>
        <taxon>Diversisporales</taxon>
        <taxon>Gigasporaceae</taxon>
        <taxon>Gigaspora</taxon>
    </lineage>
</organism>
<proteinExistence type="predicted"/>
<dbReference type="Proteomes" id="UP000789901">
    <property type="component" value="Unassembled WGS sequence"/>
</dbReference>
<gene>
    <name evidence="1" type="ORF">GMARGA_LOCUS23351</name>
</gene>
<feature type="non-terminal residue" evidence="1">
    <location>
        <position position="1"/>
    </location>
</feature>
<keyword evidence="2" id="KW-1185">Reference proteome</keyword>
<comment type="caution">
    <text evidence="1">The sequence shown here is derived from an EMBL/GenBank/DDBJ whole genome shotgun (WGS) entry which is preliminary data.</text>
</comment>